<comment type="similarity">
    <text evidence="2">Belongs to the peptidase S54 family.</text>
</comment>
<dbReference type="Pfam" id="PF01694">
    <property type="entry name" value="Rhomboid"/>
    <property type="match status" value="1"/>
</dbReference>
<evidence type="ECO:0000259" key="9">
    <source>
        <dbReference type="Pfam" id="PF01694"/>
    </source>
</evidence>
<keyword evidence="6 8" id="KW-1133">Transmembrane helix</keyword>
<evidence type="ECO:0000256" key="5">
    <source>
        <dbReference type="ARBA" id="ARBA00022801"/>
    </source>
</evidence>
<dbReference type="AlphaFoldDB" id="A0A1N6JTL9"/>
<comment type="subcellular location">
    <subcellularLocation>
        <location evidence="1">Membrane</location>
        <topology evidence="1">Multi-pass membrane protein</topology>
    </subcellularLocation>
</comment>
<proteinExistence type="inferred from homology"/>
<dbReference type="GO" id="GO:0004252">
    <property type="term" value="F:serine-type endopeptidase activity"/>
    <property type="evidence" value="ECO:0007669"/>
    <property type="project" value="InterPro"/>
</dbReference>
<keyword evidence="4 8" id="KW-0812">Transmembrane</keyword>
<gene>
    <name evidence="10" type="ORF">SAMN05444168_5018</name>
</gene>
<evidence type="ECO:0000313" key="11">
    <source>
        <dbReference type="Proteomes" id="UP000184693"/>
    </source>
</evidence>
<feature type="transmembrane region" description="Helical" evidence="8">
    <location>
        <begin position="126"/>
        <end position="143"/>
    </location>
</feature>
<dbReference type="Gene3D" id="1.20.1540.10">
    <property type="entry name" value="Rhomboid-like"/>
    <property type="match status" value="1"/>
</dbReference>
<accession>A0A1N6JTL9</accession>
<dbReference type="RefSeq" id="WP_074267052.1">
    <property type="nucleotide sequence ID" value="NZ_FSRM01000002.1"/>
</dbReference>
<dbReference type="InterPro" id="IPR022764">
    <property type="entry name" value="Peptidase_S54_rhomboid_dom"/>
</dbReference>
<dbReference type="EMBL" id="FSRM01000002">
    <property type="protein sequence ID" value="SIO47672.1"/>
    <property type="molecule type" value="Genomic_DNA"/>
</dbReference>
<feature type="transmembrane region" description="Helical" evidence="8">
    <location>
        <begin position="102"/>
        <end position="120"/>
    </location>
</feature>
<keyword evidence="5" id="KW-0378">Hydrolase</keyword>
<keyword evidence="3 10" id="KW-0645">Protease</keyword>
<evidence type="ECO:0000256" key="7">
    <source>
        <dbReference type="ARBA" id="ARBA00023136"/>
    </source>
</evidence>
<keyword evidence="7 8" id="KW-0472">Membrane</keyword>
<dbReference type="PANTHER" id="PTHR43066:SF1">
    <property type="entry name" value="RHOMBOID PROTEIN 2"/>
    <property type="match status" value="1"/>
</dbReference>
<feature type="transmembrane region" description="Helical" evidence="8">
    <location>
        <begin position="26"/>
        <end position="49"/>
    </location>
</feature>
<feature type="transmembrane region" description="Helical" evidence="8">
    <location>
        <begin position="69"/>
        <end position="95"/>
    </location>
</feature>
<dbReference type="SUPFAM" id="SSF144091">
    <property type="entry name" value="Rhomboid-like"/>
    <property type="match status" value="1"/>
</dbReference>
<dbReference type="Proteomes" id="UP000184693">
    <property type="component" value="Unassembled WGS sequence"/>
</dbReference>
<dbReference type="GO" id="GO:0016020">
    <property type="term" value="C:membrane"/>
    <property type="evidence" value="ECO:0007669"/>
    <property type="project" value="UniProtKB-SubCell"/>
</dbReference>
<feature type="domain" description="Peptidase S54 rhomboid" evidence="9">
    <location>
        <begin position="67"/>
        <end position="196"/>
    </location>
</feature>
<evidence type="ECO:0000256" key="8">
    <source>
        <dbReference type="SAM" id="Phobius"/>
    </source>
</evidence>
<evidence type="ECO:0000256" key="2">
    <source>
        <dbReference type="ARBA" id="ARBA00009045"/>
    </source>
</evidence>
<protein>
    <submittedName>
        <fullName evidence="10">Membrane associated serine protease, rhomboid family</fullName>
    </submittedName>
</protein>
<name>A0A1N6JTL9_9BURK</name>
<evidence type="ECO:0000256" key="4">
    <source>
        <dbReference type="ARBA" id="ARBA00022692"/>
    </source>
</evidence>
<dbReference type="GO" id="GO:0006508">
    <property type="term" value="P:proteolysis"/>
    <property type="evidence" value="ECO:0007669"/>
    <property type="project" value="UniProtKB-KW"/>
</dbReference>
<dbReference type="OrthoDB" id="465874at2"/>
<dbReference type="PANTHER" id="PTHR43066">
    <property type="entry name" value="RHOMBOID-RELATED PROTEIN"/>
    <property type="match status" value="1"/>
</dbReference>
<reference evidence="10 11" key="1">
    <citation type="submission" date="2016-11" db="EMBL/GenBank/DDBJ databases">
        <authorList>
            <person name="Jaros S."/>
            <person name="Januszkiewicz K."/>
            <person name="Wedrychowicz H."/>
        </authorList>
    </citation>
    <scope>NUCLEOTIDE SEQUENCE [LARGE SCALE GENOMIC DNA]</scope>
    <source>
        <strain evidence="10 11">GAS86</strain>
    </source>
</reference>
<evidence type="ECO:0000256" key="3">
    <source>
        <dbReference type="ARBA" id="ARBA00022670"/>
    </source>
</evidence>
<organism evidence="10 11">
    <name type="scientific">Paraburkholderia phenazinium</name>
    <dbReference type="NCBI Taxonomy" id="60549"/>
    <lineage>
        <taxon>Bacteria</taxon>
        <taxon>Pseudomonadati</taxon>
        <taxon>Pseudomonadota</taxon>
        <taxon>Betaproteobacteria</taxon>
        <taxon>Burkholderiales</taxon>
        <taxon>Burkholderiaceae</taxon>
        <taxon>Paraburkholderia</taxon>
    </lineage>
</organism>
<evidence type="ECO:0000313" key="10">
    <source>
        <dbReference type="EMBL" id="SIO47672.1"/>
    </source>
</evidence>
<evidence type="ECO:0000256" key="1">
    <source>
        <dbReference type="ARBA" id="ARBA00004141"/>
    </source>
</evidence>
<sequence>MPQPSIRLARPTSTADSLFAQLRARIFLLGAFVGSMWVIFFLSAALPFLQLNRHGVVPRTLSGLQGILFAPWLHANVMHIVSNTGPLIILGWLCMWPRIANFWQATIGAMLGAGLCAWLLGAPYTVHIGASGLVFGYAGYLVARAHYTRQILAMLVALFVAGSYGLTMFLGVMPVYPGVSWQSHLGGALGGILAARAAARSLRRS</sequence>
<evidence type="ECO:0000256" key="6">
    <source>
        <dbReference type="ARBA" id="ARBA00022989"/>
    </source>
</evidence>
<dbReference type="InterPro" id="IPR035952">
    <property type="entry name" value="Rhomboid-like_sf"/>
</dbReference>
<feature type="transmembrane region" description="Helical" evidence="8">
    <location>
        <begin position="155"/>
        <end position="175"/>
    </location>
</feature>